<dbReference type="Gene3D" id="3.40.190.10">
    <property type="entry name" value="Periplasmic binding protein-like II"/>
    <property type="match status" value="2"/>
</dbReference>
<dbReference type="PANTHER" id="PTHR30570:SF1">
    <property type="entry name" value="PHOSPHATE-BINDING PROTEIN PSTS"/>
    <property type="match status" value="1"/>
</dbReference>
<dbReference type="PANTHER" id="PTHR30570">
    <property type="entry name" value="PERIPLASMIC PHOSPHATE BINDING COMPONENT OF PHOSPHATE ABC TRANSPORTER"/>
    <property type="match status" value="1"/>
</dbReference>
<dbReference type="OrthoDB" id="9790048at2"/>
<dbReference type="InterPro" id="IPR024370">
    <property type="entry name" value="PBP_domain"/>
</dbReference>
<evidence type="ECO:0000313" key="4">
    <source>
        <dbReference type="EMBL" id="KIE07943.1"/>
    </source>
</evidence>
<protein>
    <submittedName>
        <fullName evidence="4">Phosphate ABC transporter substrate-binding protein</fullName>
    </submittedName>
    <submittedName>
        <fullName evidence="3">Solute-binding protein</fullName>
    </submittedName>
</protein>
<gene>
    <name evidence="4" type="ORF">DA73_0244090</name>
    <name evidence="3" type="ORF">DA73_0400025865</name>
</gene>
<dbReference type="InterPro" id="IPR050811">
    <property type="entry name" value="Phosphate_ABC_transporter"/>
</dbReference>
<sequence length="286" mass="31272">MRNRFWLIAILGTSIFLGEISGCTTSNVRQSSTHLPSGSQARSEIKIGVRGITYVAMKTLADAYRSQVKNVQVSFVPIAQSMAELKGVRDGLLDLSGVSEELKLEDSTLEYLDAAQDALLVATHSSVSAITNLTTENLKAIYSGTLRNWQELGGPDAKIVVLDLPEDDSVKRLLRKHYLGEDLKNSKTAILLREEEDAIAAVQNIPYSIGVFSSARVTSKQLRLNPKSLNGVEATPENVQTGRYLLVRPIGIISSKRSSQAVKGFLQFVRSKQAAAVLRRSGFLPR</sequence>
<name>A0A0C1QW20_9CYAN</name>
<evidence type="ECO:0000256" key="1">
    <source>
        <dbReference type="ARBA" id="ARBA00022729"/>
    </source>
</evidence>
<accession>A0A0C1QW20</accession>
<evidence type="ECO:0000313" key="5">
    <source>
        <dbReference type="Proteomes" id="UP000029738"/>
    </source>
</evidence>
<dbReference type="AlphaFoldDB" id="A0A0C1QW20"/>
<reference evidence="3" key="2">
    <citation type="submission" date="2019-11" db="EMBL/GenBank/DDBJ databases">
        <title>Improved Assembly of Tolypothrix boutellei genome.</title>
        <authorList>
            <person name="Sarangi A.N."/>
            <person name="Mukherjee M."/>
            <person name="Ghosh S."/>
            <person name="Singh D."/>
            <person name="Das A."/>
            <person name="Kant S."/>
            <person name="Prusty A."/>
            <person name="Tripathy S."/>
        </authorList>
    </citation>
    <scope>NUCLEOTIDE SEQUENCE</scope>
    <source>
        <strain evidence="3">VB521301</strain>
    </source>
</reference>
<comment type="caution">
    <text evidence="4">The sequence shown here is derived from an EMBL/GenBank/DDBJ whole genome shotgun (WGS) entry which is preliminary data.</text>
</comment>
<dbReference type="EMBL" id="JHEG02000059">
    <property type="protein sequence ID" value="KIE07943.1"/>
    <property type="molecule type" value="Genomic_DNA"/>
</dbReference>
<dbReference type="RefSeq" id="WP_038081900.1">
    <property type="nucleotide sequence ID" value="NZ_JHEG04000001.1"/>
</dbReference>
<keyword evidence="5" id="KW-1185">Reference proteome</keyword>
<reference evidence="4" key="1">
    <citation type="journal article" date="2015" name="Genome Announc.">
        <title>Draft Genome Sequence of Tolypothrix boutellei Strain VB521301.</title>
        <authorList>
            <person name="Chandrababunaidu M.M."/>
            <person name="Singh D."/>
            <person name="Sen D."/>
            <person name="Bhan S."/>
            <person name="Das S."/>
            <person name="Gupta A."/>
            <person name="Adhikary S.P."/>
            <person name="Tripathy S."/>
        </authorList>
    </citation>
    <scope>NUCLEOTIDE SEQUENCE</scope>
    <source>
        <strain evidence="4">VB521301</strain>
    </source>
</reference>
<keyword evidence="1" id="KW-0732">Signal</keyword>
<feature type="domain" description="PBP" evidence="2">
    <location>
        <begin position="38"/>
        <end position="271"/>
    </location>
</feature>
<dbReference type="Proteomes" id="UP000029738">
    <property type="component" value="Unassembled WGS sequence"/>
</dbReference>
<evidence type="ECO:0000313" key="3">
    <source>
        <dbReference type="EMBL" id="KAF3888523.1"/>
    </source>
</evidence>
<evidence type="ECO:0000259" key="2">
    <source>
        <dbReference type="Pfam" id="PF12849"/>
    </source>
</evidence>
<dbReference type="STRING" id="1479485.DA73_0244090"/>
<dbReference type="Pfam" id="PF12849">
    <property type="entry name" value="PBP_like_2"/>
    <property type="match status" value="1"/>
</dbReference>
<dbReference type="SUPFAM" id="SSF53850">
    <property type="entry name" value="Periplasmic binding protein-like II"/>
    <property type="match status" value="1"/>
</dbReference>
<dbReference type="EMBL" id="JHEG04000001">
    <property type="protein sequence ID" value="KAF3888523.1"/>
    <property type="molecule type" value="Genomic_DNA"/>
</dbReference>
<proteinExistence type="predicted"/>
<organism evidence="4">
    <name type="scientific">Tolypothrix bouteillei VB521301</name>
    <dbReference type="NCBI Taxonomy" id="1479485"/>
    <lineage>
        <taxon>Bacteria</taxon>
        <taxon>Bacillati</taxon>
        <taxon>Cyanobacteriota</taxon>
        <taxon>Cyanophyceae</taxon>
        <taxon>Nostocales</taxon>
        <taxon>Tolypothrichaceae</taxon>
        <taxon>Tolypothrix</taxon>
    </lineage>
</organism>